<dbReference type="InterPro" id="IPR023137">
    <property type="entry name" value="BrxA_sf"/>
</dbReference>
<proteinExistence type="predicted"/>
<name>A0A1H1E2M4_9FLAO</name>
<gene>
    <name evidence="1" type="ORF">SAMN05421664_2737</name>
</gene>
<accession>A0A1H1E2M4</accession>
<protein>
    <submittedName>
        <fullName evidence="1">Putative inner membrane protein</fullName>
    </submittedName>
</protein>
<keyword evidence="2" id="KW-1185">Reference proteome</keyword>
<dbReference type="Proteomes" id="UP000199627">
    <property type="component" value="Unassembled WGS sequence"/>
</dbReference>
<dbReference type="EMBL" id="FNKL01000003">
    <property type="protein sequence ID" value="SDQ82386.1"/>
    <property type="molecule type" value="Genomic_DNA"/>
</dbReference>
<dbReference type="RefSeq" id="WP_089756262.1">
    <property type="nucleotide sequence ID" value="NZ_FNKL01000003.1"/>
</dbReference>
<evidence type="ECO:0000313" key="2">
    <source>
        <dbReference type="Proteomes" id="UP000199627"/>
    </source>
</evidence>
<reference evidence="2" key="1">
    <citation type="submission" date="2016-10" db="EMBL/GenBank/DDBJ databases">
        <authorList>
            <person name="Varghese N."/>
            <person name="Submissions S."/>
        </authorList>
    </citation>
    <scope>NUCLEOTIDE SEQUENCE [LARGE SCALE GENOMIC DNA]</scope>
    <source>
        <strain evidence="2">DSM 17072</strain>
    </source>
</reference>
<dbReference type="OrthoDB" id="981635at2"/>
<dbReference type="Pfam" id="PF08849">
    <property type="entry name" value="BrxA"/>
    <property type="match status" value="1"/>
</dbReference>
<dbReference type="STRING" id="311333.SAMN05421664_2737"/>
<sequence>MNYSLGFTTGALLYKESKEYIYSISSITKYLMKTENVSSSQLSTNSERSRKKIKSELDKRFSFLNTDYLELFIRSEESDQKIILLLAICKCYPIIVEFLLEVIYIKWKRFDYDVMTYDFEYFLSEKLSQENLDSISEKTKYKLSQVTIKMLKEIGMLEKGQIRQIFPSEEMINTLNKNGDAWFLNCLLITQ</sequence>
<dbReference type="AlphaFoldDB" id="A0A1H1E2M4"/>
<dbReference type="Gene3D" id="1.10.3540.10">
    <property type="entry name" value="uncharacterized protein from magnetospirillum magneticum domain"/>
    <property type="match status" value="1"/>
</dbReference>
<evidence type="ECO:0000313" key="1">
    <source>
        <dbReference type="EMBL" id="SDQ82386.1"/>
    </source>
</evidence>
<organism evidence="1 2">
    <name type="scientific">Chryseobacterium soldanellicola</name>
    <dbReference type="NCBI Taxonomy" id="311333"/>
    <lineage>
        <taxon>Bacteria</taxon>
        <taxon>Pseudomonadati</taxon>
        <taxon>Bacteroidota</taxon>
        <taxon>Flavobacteriia</taxon>
        <taxon>Flavobacteriales</taxon>
        <taxon>Weeksellaceae</taxon>
        <taxon>Chryseobacterium group</taxon>
        <taxon>Chryseobacterium</taxon>
    </lineage>
</organism>
<dbReference type="InterPro" id="IPR014948">
    <property type="entry name" value="BrxA"/>
</dbReference>